<dbReference type="Proteomes" id="UP000304951">
    <property type="component" value="Unassembled WGS sequence"/>
</dbReference>
<evidence type="ECO:0000256" key="1">
    <source>
        <dbReference type="SAM" id="MobiDB-lite"/>
    </source>
</evidence>
<organism evidence="3 4">
    <name type="scientific">Aureobasidium pullulans</name>
    <name type="common">Black yeast</name>
    <name type="synonym">Pullularia pullulans</name>
    <dbReference type="NCBI Taxonomy" id="5580"/>
    <lineage>
        <taxon>Eukaryota</taxon>
        <taxon>Fungi</taxon>
        <taxon>Dikarya</taxon>
        <taxon>Ascomycota</taxon>
        <taxon>Pezizomycotina</taxon>
        <taxon>Dothideomycetes</taxon>
        <taxon>Dothideomycetidae</taxon>
        <taxon>Dothideales</taxon>
        <taxon>Saccotheciaceae</taxon>
        <taxon>Aureobasidium</taxon>
    </lineage>
</organism>
<feature type="compositionally biased region" description="Low complexity" evidence="1">
    <location>
        <begin position="674"/>
        <end position="687"/>
    </location>
</feature>
<name>A0A4S8SFU9_AURPU</name>
<evidence type="ECO:0000313" key="4">
    <source>
        <dbReference type="Proteomes" id="UP000304951"/>
    </source>
</evidence>
<dbReference type="EMBL" id="QZAF01000257">
    <property type="protein sequence ID" value="THV69391.1"/>
    <property type="molecule type" value="Genomic_DNA"/>
</dbReference>
<sequence length="975" mass="104410">MSLFTLLLLASCAFAQSFVPPFESSTSSNSCVKRSVIVYTSDSSTYFVTDIGTSSFPSTPAFCANASVSTVTFTVSGPAQTVVATQSASTLTVYQQATSALQSAGTQPSVDPILTNNSFENGTSSPFNSSTSTSSVWAEVVQAGVYQPRTGDSYLLITFDNAAAAQRQIRRQSTAPLVYNVTQIFAASAGTSYTLTAWAAVVITGNDKPDCSMTICGNNYCSSPFPLTTSYIGFSYNYQSLVDESDAVATFQVQCASSAYVALDDISVTNNLLAASASSAQAIPTATTTVFRTETVVQSQILTQIETTTFISGSEVVLTTTVPTVIYMTATVNNPVTETRTVSTLLISTATATTAVPEYVNITVSSVSTTTTTLTTILNSTVISYQPSLVIQTEYATSTALFTTTQPGLTLPASTVYQDPSTAFVTMEPSTVVITLEQPVVTITPHPVTLTSIADAQTSMVISFLNVTETLPRETAYVTPSPVTEYVTLTLEPNTTTIYISVTPPPLTETLNVSVTLPAETQTQIQSVTLPQETETLQITQTLPQATEVQTLTLPPGTETIQLTQTLPPGTETLRVTQTLPPGTETLQITQTLLPETETLQITQTLPPGTETQQITQTLSPVTETLQITQTLPEVTQTLSQITETLPMTQTLEITQYGPTITETYSSTSIPDFSTTSVDEPSSSSEPAVTLVEEPTSTVEEPSYSSVYVPPPPSGVPAVALARPTAVVGDVNGSPVSVDDVAYSVVLPVNLTMYGQSSANIRVSSNSLLGLTDLNWEYSNRPLPYQGNNYPGCLSETTTDEYGNTVNYCFGDAVAFGLWDDLFIYQGTQQGIYYEVDGAAPNRRTSFEFYISHFSDQSQYYHFLMNFYENKPNVINYQYLNVSDHGVSATVGVQSFSAQEFMQFSFNQAVICPGMQLTFNTTLGAGSYTIDDPGDCSIATTPPGSNNGEIARVGRMLKTRPEYRGDTAGYPSKGY</sequence>
<proteinExistence type="predicted"/>
<evidence type="ECO:0008006" key="5">
    <source>
        <dbReference type="Google" id="ProtNLM"/>
    </source>
</evidence>
<dbReference type="AlphaFoldDB" id="A0A4S8SFU9"/>
<gene>
    <name evidence="3" type="ORF">D6D28_05948</name>
</gene>
<evidence type="ECO:0000256" key="2">
    <source>
        <dbReference type="SAM" id="SignalP"/>
    </source>
</evidence>
<accession>A0A4S8SFU9</accession>
<feature type="signal peptide" evidence="2">
    <location>
        <begin position="1"/>
        <end position="15"/>
    </location>
</feature>
<evidence type="ECO:0000313" key="3">
    <source>
        <dbReference type="EMBL" id="THV69391.1"/>
    </source>
</evidence>
<feature type="region of interest" description="Disordered" evidence="1">
    <location>
        <begin position="667"/>
        <end position="687"/>
    </location>
</feature>
<keyword evidence="2" id="KW-0732">Signal</keyword>
<protein>
    <recommendedName>
        <fullName evidence="5">PA14 domain-containing protein</fullName>
    </recommendedName>
</protein>
<comment type="caution">
    <text evidence="3">The sequence shown here is derived from an EMBL/GenBank/DDBJ whole genome shotgun (WGS) entry which is preliminary data.</text>
</comment>
<feature type="chain" id="PRO_5020404874" description="PA14 domain-containing protein" evidence="2">
    <location>
        <begin position="16"/>
        <end position="975"/>
    </location>
</feature>
<reference evidence="3 4" key="1">
    <citation type="submission" date="2018-10" db="EMBL/GenBank/DDBJ databases">
        <title>Fifty Aureobasidium pullulans genomes reveal a recombining polyextremotolerant generalist.</title>
        <authorList>
            <person name="Gostincar C."/>
            <person name="Turk M."/>
            <person name="Zajc J."/>
            <person name="Gunde-Cimerman N."/>
        </authorList>
    </citation>
    <scope>NUCLEOTIDE SEQUENCE [LARGE SCALE GENOMIC DNA]</scope>
    <source>
        <strain evidence="3 4">EXF-11900</strain>
    </source>
</reference>